<dbReference type="SMART" id="SM00064">
    <property type="entry name" value="FYVE"/>
    <property type="match status" value="1"/>
</dbReference>
<dbReference type="InterPro" id="IPR000306">
    <property type="entry name" value="Znf_FYVE"/>
</dbReference>
<dbReference type="Gene3D" id="3.30.450.40">
    <property type="match status" value="1"/>
</dbReference>
<evidence type="ECO:0000256" key="2">
    <source>
        <dbReference type="ARBA" id="ARBA00022771"/>
    </source>
</evidence>
<keyword evidence="2 4" id="KW-0863">Zinc-finger</keyword>
<comment type="caution">
    <text evidence="6">The sequence shown here is derived from an EMBL/GenBank/DDBJ whole genome shotgun (WGS) entry which is preliminary data.</text>
</comment>
<dbReference type="Gene3D" id="3.30.40.10">
    <property type="entry name" value="Zinc/RING finger domain, C3HC4 (zinc finger)"/>
    <property type="match status" value="2"/>
</dbReference>
<dbReference type="InterPro" id="IPR029016">
    <property type="entry name" value="GAF-like_dom_sf"/>
</dbReference>
<evidence type="ECO:0000259" key="5">
    <source>
        <dbReference type="PROSITE" id="PS50178"/>
    </source>
</evidence>
<dbReference type="GO" id="GO:0008270">
    <property type="term" value="F:zinc ion binding"/>
    <property type="evidence" value="ECO:0007669"/>
    <property type="project" value="UniProtKB-KW"/>
</dbReference>
<evidence type="ECO:0000256" key="4">
    <source>
        <dbReference type="PROSITE-ProRule" id="PRU00091"/>
    </source>
</evidence>
<sequence>MARDTSVALRSSLESIDWIGDANAANKTVCALCQRSFHFLRRRHICRVCQSGFCKQCLSKKPPSKSALSGTFAKCCLECAAQQSAPATPQEVEEESSEAIEERRRLEVLHTALDAISLRRNAFQHGLDALCQFAANAFKSEIVAVTFMEANVHVFQAAVGLRQLPCLPRSDALCDCVVDSKSLKVCLDLGAAPHFQTNPFVASRDVLFYAGAPILISGCAIGTVCLMAASPRTHWTTVESDLLRSLAYILATQLLHVPAPPLLSPRRCSVPRDCYQPSEVDVRSSAHRSFSRGSATYSPHSRSTSASFMLDPSDWVPNHVRSGCRVCQLKFRFPLRRKHHCRMAVYIRVCLECRTPRALLHSPAFSPKIRLVHGSPADTYPSWAKDDGLQPYAMQRTSILYDNNRKLEALASAFAELVYAPAPYLTPSSDAMGLWMTIGEKEARQTIERHLGELLWPRC</sequence>
<evidence type="ECO:0000313" key="6">
    <source>
        <dbReference type="EMBL" id="OQR83280.1"/>
    </source>
</evidence>
<keyword evidence="1" id="KW-0479">Metal-binding</keyword>
<dbReference type="Proteomes" id="UP000243579">
    <property type="component" value="Unassembled WGS sequence"/>
</dbReference>
<dbReference type="PROSITE" id="PS50178">
    <property type="entry name" value="ZF_FYVE"/>
    <property type="match status" value="1"/>
</dbReference>
<evidence type="ECO:0000313" key="7">
    <source>
        <dbReference type="Proteomes" id="UP000243579"/>
    </source>
</evidence>
<dbReference type="AlphaFoldDB" id="A0A1V9YC27"/>
<dbReference type="InterPro" id="IPR011011">
    <property type="entry name" value="Znf_FYVE_PHD"/>
</dbReference>
<dbReference type="Pfam" id="PF01590">
    <property type="entry name" value="GAF"/>
    <property type="match status" value="1"/>
</dbReference>
<accession>A0A1V9YC27</accession>
<evidence type="ECO:0000256" key="1">
    <source>
        <dbReference type="ARBA" id="ARBA00022723"/>
    </source>
</evidence>
<keyword evidence="3" id="KW-0862">Zinc</keyword>
<organism evidence="6 7">
    <name type="scientific">Achlya hypogyna</name>
    <name type="common">Oomycete</name>
    <name type="synonym">Protoachlya hypogyna</name>
    <dbReference type="NCBI Taxonomy" id="1202772"/>
    <lineage>
        <taxon>Eukaryota</taxon>
        <taxon>Sar</taxon>
        <taxon>Stramenopiles</taxon>
        <taxon>Oomycota</taxon>
        <taxon>Saprolegniomycetes</taxon>
        <taxon>Saprolegniales</taxon>
        <taxon>Achlyaceae</taxon>
        <taxon>Achlya</taxon>
    </lineage>
</organism>
<dbReference type="Pfam" id="PF01363">
    <property type="entry name" value="FYVE"/>
    <property type="match status" value="1"/>
</dbReference>
<protein>
    <recommendedName>
        <fullName evidence="5">FYVE-type domain-containing protein</fullName>
    </recommendedName>
</protein>
<dbReference type="InterPro" id="IPR017455">
    <property type="entry name" value="Znf_FYVE-rel"/>
</dbReference>
<proteinExistence type="predicted"/>
<dbReference type="SUPFAM" id="SSF55781">
    <property type="entry name" value="GAF domain-like"/>
    <property type="match status" value="1"/>
</dbReference>
<dbReference type="InterPro" id="IPR013083">
    <property type="entry name" value="Znf_RING/FYVE/PHD"/>
</dbReference>
<dbReference type="InterPro" id="IPR003018">
    <property type="entry name" value="GAF"/>
</dbReference>
<dbReference type="STRING" id="1202772.A0A1V9YC27"/>
<reference evidence="6 7" key="1">
    <citation type="journal article" date="2014" name="Genome Biol. Evol.">
        <title>The secreted proteins of Achlya hypogyna and Thraustotheca clavata identify the ancestral oomycete secretome and reveal gene acquisitions by horizontal gene transfer.</title>
        <authorList>
            <person name="Misner I."/>
            <person name="Blouin N."/>
            <person name="Leonard G."/>
            <person name="Richards T.A."/>
            <person name="Lane C.E."/>
        </authorList>
    </citation>
    <scope>NUCLEOTIDE SEQUENCE [LARGE SCALE GENOMIC DNA]</scope>
    <source>
        <strain evidence="6 7">ATCC 48635</strain>
    </source>
</reference>
<keyword evidence="7" id="KW-1185">Reference proteome</keyword>
<evidence type="ECO:0000256" key="3">
    <source>
        <dbReference type="ARBA" id="ARBA00022833"/>
    </source>
</evidence>
<dbReference type="PANTHER" id="PTHR43102">
    <property type="entry name" value="SLR1143 PROTEIN"/>
    <property type="match status" value="1"/>
</dbReference>
<dbReference type="CDD" id="cd00065">
    <property type="entry name" value="FYVE_like_SF"/>
    <property type="match status" value="1"/>
</dbReference>
<dbReference type="PANTHER" id="PTHR43102:SF2">
    <property type="entry name" value="GAF DOMAIN-CONTAINING PROTEIN"/>
    <property type="match status" value="1"/>
</dbReference>
<gene>
    <name evidence="6" type="ORF">ACHHYP_14912</name>
</gene>
<dbReference type="EMBL" id="JNBR01002249">
    <property type="protein sequence ID" value="OQR83280.1"/>
    <property type="molecule type" value="Genomic_DNA"/>
</dbReference>
<name>A0A1V9YC27_ACHHY</name>
<dbReference type="SUPFAM" id="SSF57903">
    <property type="entry name" value="FYVE/PHD zinc finger"/>
    <property type="match status" value="2"/>
</dbReference>
<feature type="domain" description="FYVE-type" evidence="5">
    <location>
        <begin position="24"/>
        <end position="84"/>
    </location>
</feature>
<dbReference type="OrthoDB" id="10018316at2759"/>